<gene>
    <name evidence="2" type="primary">Antxrl</name>
</gene>
<keyword evidence="1" id="KW-1185">Reference proteome</keyword>
<evidence type="ECO:0000313" key="1">
    <source>
        <dbReference type="Proteomes" id="UP001732720"/>
    </source>
</evidence>
<name>A0AC58N1W2_CASCN</name>
<evidence type="ECO:0000313" key="2">
    <source>
        <dbReference type="RefSeq" id="XP_073935653.1"/>
    </source>
</evidence>
<accession>A0AC58N1W2</accession>
<sequence length="588" mass="64484">MGFHGPRVPCSVLFLLLLLLLPPLFCRAGSLKYHGPGWRIFHRLAKGSRSSYHRRGPGAKQHLRQAQGKVECQGAFDLYLILDKSGSVDNNWNEIYSFVEQLVKKLQNPNLRMSFILYSTDATILLPLTSDKEKIHKGLSTLEQVVPEGYTNMQFGFEKALLQMTKANSGGKKVPSMIIALTDGTLVPEAFEKTQQAADRSRKMGAVVYTVGVLDYNKDQMRAIADSPEKMFGVDNGFQALPGIADAVASKTCTEVTSLEPSALCTGVSNEVVINGKGFHNAKSMDEIICRFKFKDSKVLDKKAINMTDTTITCPAPKIENPGEEVSIEVSLNNGITFFEKLNITSTSCAETVTRLPLLAFLPALLLIPLLLWCCWRLCYRKPVKEPPPPSPPPEEPEEEPSPPPPPPAPPPCVNTYPTVIISCWFLLLQLFPQLPADAIYLLFTQGPDPYSPLLNGLGLICLDSHNLSSVQTGQGLEDGHSPGSVICLQPSRECCTIPQAPCSPKIGLRPTREYVPIAQTLCTPRMCVPPSQPCPSFSTSSQYHYLPTPCSRSPSRMLPLLSPHARRSAESLGHPNPCRPTSKGPKP</sequence>
<proteinExistence type="predicted"/>
<dbReference type="RefSeq" id="XP_073935653.1">
    <property type="nucleotide sequence ID" value="XM_074079552.1"/>
</dbReference>
<protein>
    <submittedName>
        <fullName evidence="2">Anthrax toxin receptor-like</fullName>
    </submittedName>
</protein>
<reference evidence="2" key="1">
    <citation type="submission" date="2025-08" db="UniProtKB">
        <authorList>
            <consortium name="RefSeq"/>
        </authorList>
    </citation>
    <scope>IDENTIFICATION</scope>
</reference>
<dbReference type="Proteomes" id="UP001732720">
    <property type="component" value="Chromosome 7"/>
</dbReference>
<organism evidence="1 2">
    <name type="scientific">Castor canadensis</name>
    <name type="common">American beaver</name>
    <dbReference type="NCBI Taxonomy" id="51338"/>
    <lineage>
        <taxon>Eukaryota</taxon>
        <taxon>Metazoa</taxon>
        <taxon>Chordata</taxon>
        <taxon>Craniata</taxon>
        <taxon>Vertebrata</taxon>
        <taxon>Euteleostomi</taxon>
        <taxon>Mammalia</taxon>
        <taxon>Eutheria</taxon>
        <taxon>Euarchontoglires</taxon>
        <taxon>Glires</taxon>
        <taxon>Rodentia</taxon>
        <taxon>Castorimorpha</taxon>
        <taxon>Castoridae</taxon>
        <taxon>Castor</taxon>
    </lineage>
</organism>